<keyword evidence="6" id="KW-0143">Chaperone</keyword>
<sequence>MKVTEDSFVTIDYLIRLPGGQTFPADGIPDTISFCMGHGVMPPALEAAMLGMTVNEHKQVQLLPSEAYGEVDEELITEVNRADFDPETDLRPGLIFETLDDENQPVHFVVVEVKPDTVVIDFNHPLAGKEVEIAFTIRGVREAKPEDLHRCVHCEGDESPRH</sequence>
<keyword evidence="5 9" id="KW-0697">Rotamase</keyword>
<dbReference type="Gene3D" id="3.10.50.40">
    <property type="match status" value="1"/>
</dbReference>
<comment type="catalytic activity">
    <reaction evidence="1 9 10">
        <text>[protein]-peptidylproline (omega=180) = [protein]-peptidylproline (omega=0)</text>
        <dbReference type="Rhea" id="RHEA:16237"/>
        <dbReference type="Rhea" id="RHEA-COMP:10747"/>
        <dbReference type="Rhea" id="RHEA-COMP:10748"/>
        <dbReference type="ChEBI" id="CHEBI:83833"/>
        <dbReference type="ChEBI" id="CHEBI:83834"/>
        <dbReference type="EC" id="5.2.1.8"/>
    </reaction>
</comment>
<evidence type="ECO:0000256" key="3">
    <source>
        <dbReference type="ARBA" id="ARBA00006577"/>
    </source>
</evidence>
<evidence type="ECO:0000256" key="9">
    <source>
        <dbReference type="PROSITE-ProRule" id="PRU00277"/>
    </source>
</evidence>
<evidence type="ECO:0000256" key="8">
    <source>
        <dbReference type="ARBA" id="ARBA00037071"/>
    </source>
</evidence>
<dbReference type="PANTHER" id="PTHR47861">
    <property type="entry name" value="FKBP-TYPE PEPTIDYL-PROLYL CIS-TRANS ISOMERASE SLYD"/>
    <property type="match status" value="1"/>
</dbReference>
<protein>
    <recommendedName>
        <fullName evidence="10">Peptidyl-prolyl cis-trans isomerase</fullName>
        <ecNumber evidence="10">5.2.1.8</ecNumber>
    </recommendedName>
</protein>
<evidence type="ECO:0000313" key="12">
    <source>
        <dbReference type="EMBL" id="HGB13694.1"/>
    </source>
</evidence>
<comment type="caution">
    <text evidence="12">The sequence shown here is derived from an EMBL/GenBank/DDBJ whole genome shotgun (WGS) entry which is preliminary data.</text>
</comment>
<keyword evidence="7 9" id="KW-0413">Isomerase</keyword>
<dbReference type="AlphaFoldDB" id="A0A7C3WPB1"/>
<dbReference type="PROSITE" id="PS50059">
    <property type="entry name" value="FKBP_PPIASE"/>
    <property type="match status" value="1"/>
</dbReference>
<evidence type="ECO:0000256" key="2">
    <source>
        <dbReference type="ARBA" id="ARBA00004496"/>
    </source>
</evidence>
<evidence type="ECO:0000256" key="5">
    <source>
        <dbReference type="ARBA" id="ARBA00023110"/>
    </source>
</evidence>
<proteinExistence type="inferred from homology"/>
<evidence type="ECO:0000256" key="1">
    <source>
        <dbReference type="ARBA" id="ARBA00000971"/>
    </source>
</evidence>
<dbReference type="EC" id="5.2.1.8" evidence="10"/>
<dbReference type="GO" id="GO:0003755">
    <property type="term" value="F:peptidyl-prolyl cis-trans isomerase activity"/>
    <property type="evidence" value="ECO:0007669"/>
    <property type="project" value="UniProtKB-UniRule"/>
</dbReference>
<comment type="function">
    <text evidence="8">Also involved in hydrogenase metallocenter assembly, probably by participating in the nickel insertion step. This function in hydrogenase biosynthesis requires chaperone activity and the presence of the metal-binding domain, but not PPIase activity.</text>
</comment>
<dbReference type="SUPFAM" id="SSF54534">
    <property type="entry name" value="FKBP-like"/>
    <property type="match status" value="1"/>
</dbReference>
<evidence type="ECO:0000256" key="7">
    <source>
        <dbReference type="ARBA" id="ARBA00023235"/>
    </source>
</evidence>
<evidence type="ECO:0000256" key="6">
    <source>
        <dbReference type="ARBA" id="ARBA00023186"/>
    </source>
</evidence>
<dbReference type="Pfam" id="PF00254">
    <property type="entry name" value="FKBP_C"/>
    <property type="match status" value="1"/>
</dbReference>
<dbReference type="GO" id="GO:0042026">
    <property type="term" value="P:protein refolding"/>
    <property type="evidence" value="ECO:0007669"/>
    <property type="project" value="UniProtKB-ARBA"/>
</dbReference>
<comment type="subcellular location">
    <subcellularLocation>
        <location evidence="2">Cytoplasm</location>
    </subcellularLocation>
</comment>
<gene>
    <name evidence="12" type="ORF">ENV62_00405</name>
</gene>
<organism evidence="12">
    <name type="scientific">Desulfobacca acetoxidans</name>
    <dbReference type="NCBI Taxonomy" id="60893"/>
    <lineage>
        <taxon>Bacteria</taxon>
        <taxon>Pseudomonadati</taxon>
        <taxon>Thermodesulfobacteriota</taxon>
        <taxon>Desulfobaccia</taxon>
        <taxon>Desulfobaccales</taxon>
        <taxon>Desulfobaccaceae</taxon>
        <taxon>Desulfobacca</taxon>
    </lineage>
</organism>
<dbReference type="InterPro" id="IPR001179">
    <property type="entry name" value="PPIase_FKBP_dom"/>
</dbReference>
<name>A0A7C3WPB1_9BACT</name>
<reference evidence="12" key="1">
    <citation type="journal article" date="2020" name="mSystems">
        <title>Genome- and Community-Level Interaction Insights into Carbon Utilization and Element Cycling Functions of Hydrothermarchaeota in Hydrothermal Sediment.</title>
        <authorList>
            <person name="Zhou Z."/>
            <person name="Liu Y."/>
            <person name="Xu W."/>
            <person name="Pan J."/>
            <person name="Luo Z.H."/>
            <person name="Li M."/>
        </authorList>
    </citation>
    <scope>NUCLEOTIDE SEQUENCE [LARGE SCALE GENOMIC DNA]</scope>
    <source>
        <strain evidence="12">SpSt-776</strain>
    </source>
</reference>
<dbReference type="PANTHER" id="PTHR47861:SF3">
    <property type="entry name" value="FKBP-TYPE PEPTIDYL-PROLYL CIS-TRANS ISOMERASE SLYD"/>
    <property type="match status" value="1"/>
</dbReference>
<keyword evidence="4" id="KW-0963">Cytoplasm</keyword>
<accession>A0A7C3WPB1</accession>
<evidence type="ECO:0000256" key="4">
    <source>
        <dbReference type="ARBA" id="ARBA00022490"/>
    </source>
</evidence>
<dbReference type="EMBL" id="DTHB01000007">
    <property type="protein sequence ID" value="HGB13694.1"/>
    <property type="molecule type" value="Genomic_DNA"/>
</dbReference>
<evidence type="ECO:0000256" key="10">
    <source>
        <dbReference type="RuleBase" id="RU003915"/>
    </source>
</evidence>
<dbReference type="InterPro" id="IPR046357">
    <property type="entry name" value="PPIase_dom_sf"/>
</dbReference>
<feature type="domain" description="PPIase FKBP-type" evidence="11">
    <location>
        <begin position="6"/>
        <end position="90"/>
    </location>
</feature>
<dbReference type="GO" id="GO:0005737">
    <property type="term" value="C:cytoplasm"/>
    <property type="evidence" value="ECO:0007669"/>
    <property type="project" value="UniProtKB-SubCell"/>
</dbReference>
<evidence type="ECO:0000259" key="11">
    <source>
        <dbReference type="PROSITE" id="PS50059"/>
    </source>
</evidence>
<comment type="similarity">
    <text evidence="3 10">Belongs to the FKBP-type PPIase family.</text>
</comment>